<dbReference type="PANTHER" id="PTHR11365">
    <property type="entry name" value="5-OXOPROLINASE RELATED"/>
    <property type="match status" value="1"/>
</dbReference>
<accession>A0A4P9W501</accession>
<evidence type="ECO:0000259" key="4">
    <source>
        <dbReference type="Pfam" id="PF05378"/>
    </source>
</evidence>
<gene>
    <name evidence="6" type="ORF">BDK51DRAFT_23497</name>
</gene>
<evidence type="ECO:0000259" key="3">
    <source>
        <dbReference type="Pfam" id="PF02538"/>
    </source>
</evidence>
<name>A0A4P9W501_9FUNG</name>
<dbReference type="Pfam" id="PF02538">
    <property type="entry name" value="Hydantoinase_B"/>
    <property type="match status" value="1"/>
</dbReference>
<reference evidence="7" key="1">
    <citation type="journal article" date="2018" name="Nat. Microbiol.">
        <title>Leveraging single-cell genomics to expand the fungal tree of life.</title>
        <authorList>
            <person name="Ahrendt S.R."/>
            <person name="Quandt C.A."/>
            <person name="Ciobanu D."/>
            <person name="Clum A."/>
            <person name="Salamov A."/>
            <person name="Andreopoulos B."/>
            <person name="Cheng J.F."/>
            <person name="Woyke T."/>
            <person name="Pelin A."/>
            <person name="Henrissat B."/>
            <person name="Reynolds N.K."/>
            <person name="Benny G.L."/>
            <person name="Smith M.E."/>
            <person name="James T.Y."/>
            <person name="Grigoriev I.V."/>
        </authorList>
    </citation>
    <scope>NUCLEOTIDE SEQUENCE [LARGE SCALE GENOMIC DNA]</scope>
</reference>
<dbReference type="Pfam" id="PF05378">
    <property type="entry name" value="Hydant_A_N"/>
    <property type="match status" value="1"/>
</dbReference>
<evidence type="ECO:0000259" key="2">
    <source>
        <dbReference type="Pfam" id="PF01968"/>
    </source>
</evidence>
<keyword evidence="7" id="KW-1185">Reference proteome</keyword>
<dbReference type="InterPro" id="IPR049517">
    <property type="entry name" value="ACX-like_C"/>
</dbReference>
<dbReference type="GO" id="GO:0006749">
    <property type="term" value="P:glutathione metabolic process"/>
    <property type="evidence" value="ECO:0007669"/>
    <property type="project" value="TreeGrafter"/>
</dbReference>
<evidence type="ECO:0000259" key="5">
    <source>
        <dbReference type="Pfam" id="PF19278"/>
    </source>
</evidence>
<evidence type="ECO:0000256" key="1">
    <source>
        <dbReference type="ARBA" id="ARBA00010403"/>
    </source>
</evidence>
<dbReference type="InterPro" id="IPR003692">
    <property type="entry name" value="Hydantoinase_B"/>
</dbReference>
<feature type="domain" description="Hydantoinase B/oxoprolinase" evidence="3">
    <location>
        <begin position="666"/>
        <end position="861"/>
    </location>
</feature>
<dbReference type="EMBL" id="KZ997745">
    <property type="protein sequence ID" value="RKO87012.1"/>
    <property type="molecule type" value="Genomic_DNA"/>
</dbReference>
<feature type="non-terminal residue" evidence="6">
    <location>
        <position position="1"/>
    </location>
</feature>
<comment type="similarity">
    <text evidence="1">Belongs to the oxoprolinase family.</text>
</comment>
<dbReference type="Pfam" id="PF19278">
    <property type="entry name" value="Hydant_A_C"/>
    <property type="match status" value="1"/>
</dbReference>
<evidence type="ECO:0000313" key="6">
    <source>
        <dbReference type="EMBL" id="RKO87012.1"/>
    </source>
</evidence>
<dbReference type="OrthoDB" id="3643at2759"/>
<dbReference type="GO" id="GO:0017168">
    <property type="term" value="F:5-oxoprolinase (ATP-hydrolyzing) activity"/>
    <property type="evidence" value="ECO:0007669"/>
    <property type="project" value="TreeGrafter"/>
</dbReference>
<sequence>LLERKGEPSALITTRGFRHLLHIGNQSRPKIFDLAINAPEVLYSEVVEVDERVTLVGYTAGGAEGVGDRDLTEDGVVKGITGEWVRIMRKPNLKKVEAQLREIYDKGIRSVAVCFLHSFTFPDHEKIVGDLCASIGFTNITLSSALTPTIKIVPRGSSATLDAYLTPCIQRYINTFFSGFDEGIRDPSRLKVEFMQSDGGLAAVNDFSGFRAILSGPAGGVVGYGLTSYEEGGRAVIGFDMGGTSTDVSRYAGRFEHVFETITAGIPIQAPQLDIHTVAAGGGSCLVFRNGLMFVGPESASADPGPTCYRKGGPLTITDANLFLGRLIPDFFPKIFGKSEREPLDVDATRIAFESVASDINAFLGAQSSSSSMNIDEIVYGFITVANESMCRPIRALTQGKGFDTADHILASFGGAGGQHACAIARSLGISQILIHRYSSVLSAVGLSLADVVHEEQEPSAVVLASAVLPHIQARSQELTSRCVAVLTRQGFTAESITCEVHLNLRYQGTDTAIMTLASPTGIPSAADFSSRFAVAHHQEFGFTLPDRDIIVDDIRVRATGHTATGGPATARSTIHAELRSLARTPPPPDRVAATANTYWEGGRRATPVYLLGVLEIGNEVVGPAIIVDDTATILVEPGCAATIASDHIVITVGSGERRAVGVELDPVQLSVFAHRFMSIAEQMGRTLQKTSISTNIKERLDFSCALFGPDGGLVANAPHIPVHLGSMQEAVRWQMNHLKDNLKEGDAILTNHPAAGGSHLPDMTVITPVFSNGKPVFFVASRGHHADIGGIQPGSMPPTSRELYQEGAAIKSFKIVEAGTFNEEGIVRILVDEPAKFPGCSGSRCLKDNISDLKGRMCAMTWKLC</sequence>
<dbReference type="InterPro" id="IPR008040">
    <property type="entry name" value="Hydant_A_N"/>
</dbReference>
<proteinExistence type="inferred from homology"/>
<dbReference type="AlphaFoldDB" id="A0A4P9W501"/>
<protein>
    <submittedName>
        <fullName evidence="6">5-oxoprolinase-like protein</fullName>
    </submittedName>
</protein>
<dbReference type="Proteomes" id="UP000269721">
    <property type="component" value="Unassembled WGS sequence"/>
</dbReference>
<feature type="domain" description="Hydantoinase/oxoprolinase N-terminal" evidence="4">
    <location>
        <begin position="1"/>
        <end position="135"/>
    </location>
</feature>
<feature type="domain" description="Hydantoinase A/oxoprolinase" evidence="2">
    <location>
        <begin position="155"/>
        <end position="455"/>
    </location>
</feature>
<dbReference type="InterPro" id="IPR045079">
    <property type="entry name" value="Oxoprolinase-like"/>
</dbReference>
<dbReference type="PANTHER" id="PTHR11365:SF2">
    <property type="entry name" value="5-OXOPROLINASE"/>
    <property type="match status" value="1"/>
</dbReference>
<evidence type="ECO:0000313" key="7">
    <source>
        <dbReference type="Proteomes" id="UP000269721"/>
    </source>
</evidence>
<dbReference type="GO" id="GO:0005829">
    <property type="term" value="C:cytosol"/>
    <property type="evidence" value="ECO:0007669"/>
    <property type="project" value="TreeGrafter"/>
</dbReference>
<dbReference type="InterPro" id="IPR002821">
    <property type="entry name" value="Hydantoinase_A"/>
</dbReference>
<organism evidence="6 7">
    <name type="scientific">Blyttiomyces helicus</name>
    <dbReference type="NCBI Taxonomy" id="388810"/>
    <lineage>
        <taxon>Eukaryota</taxon>
        <taxon>Fungi</taxon>
        <taxon>Fungi incertae sedis</taxon>
        <taxon>Chytridiomycota</taxon>
        <taxon>Chytridiomycota incertae sedis</taxon>
        <taxon>Chytridiomycetes</taxon>
        <taxon>Chytridiomycetes incertae sedis</taxon>
        <taxon>Blyttiomyces</taxon>
    </lineage>
</organism>
<feature type="domain" description="Acetophenone carboxylase-like C-terminal" evidence="5">
    <location>
        <begin position="471"/>
        <end position="645"/>
    </location>
</feature>
<dbReference type="Pfam" id="PF01968">
    <property type="entry name" value="Hydantoinase_A"/>
    <property type="match status" value="1"/>
</dbReference>